<feature type="compositionally biased region" description="Acidic residues" evidence="1">
    <location>
        <begin position="73"/>
        <end position="99"/>
    </location>
</feature>
<dbReference type="AlphaFoldDB" id="A0A699K5X0"/>
<dbReference type="EMBL" id="BKCJ010485162">
    <property type="protein sequence ID" value="GFA77333.1"/>
    <property type="molecule type" value="Genomic_DNA"/>
</dbReference>
<feature type="region of interest" description="Disordered" evidence="1">
    <location>
        <begin position="1"/>
        <end position="35"/>
    </location>
</feature>
<evidence type="ECO:0000313" key="2">
    <source>
        <dbReference type="EMBL" id="GFA77333.1"/>
    </source>
</evidence>
<name>A0A699K5X0_TANCI</name>
<sequence>MSDLEDSTVTYTEVSSPFEDLSDIGSLGVDGLPMMSQDPYAYVEAALQAPPSPDYVLGPEHIPSRYIPKSNLEEDPEEDDEDLEEDPTPNDRDDEDEKEESSRDEADDEEEDEDEDEEEEEEEHPALADSIHHLYTVSFVAMLRATAPSTYILAPRSETPSSGTSPLLPIPLPTSSLPLRLPSNKCGADVREVTLPPQKRLCIALGPRFKVGESSFAPTARPNGGFRADYGFVGTLDDEIRRDPESEVVVRDCRIAGSRLHMTVIVSRGTDSAKDTADTNGIIAETACHTSPR</sequence>
<organism evidence="2">
    <name type="scientific">Tanacetum cinerariifolium</name>
    <name type="common">Dalmatian daisy</name>
    <name type="synonym">Chrysanthemum cinerariifolium</name>
    <dbReference type="NCBI Taxonomy" id="118510"/>
    <lineage>
        <taxon>Eukaryota</taxon>
        <taxon>Viridiplantae</taxon>
        <taxon>Streptophyta</taxon>
        <taxon>Embryophyta</taxon>
        <taxon>Tracheophyta</taxon>
        <taxon>Spermatophyta</taxon>
        <taxon>Magnoliopsida</taxon>
        <taxon>eudicotyledons</taxon>
        <taxon>Gunneridae</taxon>
        <taxon>Pentapetalae</taxon>
        <taxon>asterids</taxon>
        <taxon>campanulids</taxon>
        <taxon>Asterales</taxon>
        <taxon>Asteraceae</taxon>
        <taxon>Asteroideae</taxon>
        <taxon>Anthemideae</taxon>
        <taxon>Anthemidinae</taxon>
        <taxon>Tanacetum</taxon>
    </lineage>
</organism>
<reference evidence="2" key="1">
    <citation type="journal article" date="2019" name="Sci. Rep.">
        <title>Draft genome of Tanacetum cinerariifolium, the natural source of mosquito coil.</title>
        <authorList>
            <person name="Yamashiro T."/>
            <person name="Shiraishi A."/>
            <person name="Satake H."/>
            <person name="Nakayama K."/>
        </authorList>
    </citation>
    <scope>NUCLEOTIDE SEQUENCE</scope>
</reference>
<accession>A0A699K5X0</accession>
<proteinExistence type="predicted"/>
<protein>
    <submittedName>
        <fullName evidence="2">Uncharacterized protein</fullName>
    </submittedName>
</protein>
<evidence type="ECO:0000256" key="1">
    <source>
        <dbReference type="SAM" id="MobiDB-lite"/>
    </source>
</evidence>
<gene>
    <name evidence="2" type="ORF">Tci_649305</name>
</gene>
<comment type="caution">
    <text evidence="2">The sequence shown here is derived from an EMBL/GenBank/DDBJ whole genome shotgun (WGS) entry which is preliminary data.</text>
</comment>
<feature type="compositionally biased region" description="Acidic residues" evidence="1">
    <location>
        <begin position="105"/>
        <end position="123"/>
    </location>
</feature>
<feature type="region of interest" description="Disordered" evidence="1">
    <location>
        <begin position="50"/>
        <end position="129"/>
    </location>
</feature>